<gene>
    <name evidence="1" type="ORF">J0S82_012072</name>
</gene>
<dbReference type="EMBL" id="JAGFMF010011818">
    <property type="protein sequence ID" value="KAG8511845.1"/>
    <property type="molecule type" value="Genomic_DNA"/>
</dbReference>
<dbReference type="AlphaFoldDB" id="A0A8J6A577"/>
<comment type="caution">
    <text evidence="1">The sequence shown here is derived from an EMBL/GenBank/DDBJ whole genome shotgun (WGS) entry which is preliminary data.</text>
</comment>
<reference evidence="1" key="1">
    <citation type="journal article" date="2021" name="Evol. Appl.">
        <title>The genome of the Pyrenean desman and the effects of bottlenecks and inbreeding on the genomic landscape of an endangered species.</title>
        <authorList>
            <person name="Escoda L."/>
            <person name="Castresana J."/>
        </authorList>
    </citation>
    <scope>NUCLEOTIDE SEQUENCE</scope>
    <source>
        <strain evidence="1">IBE-C5619</strain>
    </source>
</reference>
<accession>A0A8J6A577</accession>
<evidence type="ECO:0000313" key="2">
    <source>
        <dbReference type="Proteomes" id="UP000700334"/>
    </source>
</evidence>
<evidence type="ECO:0000313" key="1">
    <source>
        <dbReference type="EMBL" id="KAG8511845.1"/>
    </source>
</evidence>
<dbReference type="SUPFAM" id="SSF81442">
    <property type="entry name" value="Cytochrome c oxidase subunit I-like"/>
    <property type="match status" value="1"/>
</dbReference>
<dbReference type="Gene3D" id="1.20.210.10">
    <property type="entry name" value="Cytochrome c oxidase-like, subunit I domain"/>
    <property type="match status" value="1"/>
</dbReference>
<feature type="non-terminal residue" evidence="1">
    <location>
        <position position="1"/>
    </location>
</feature>
<organism evidence="1 2">
    <name type="scientific">Galemys pyrenaicus</name>
    <name type="common">Iberian desman</name>
    <name type="synonym">Pyrenean desman</name>
    <dbReference type="NCBI Taxonomy" id="202257"/>
    <lineage>
        <taxon>Eukaryota</taxon>
        <taxon>Metazoa</taxon>
        <taxon>Chordata</taxon>
        <taxon>Craniata</taxon>
        <taxon>Vertebrata</taxon>
        <taxon>Euteleostomi</taxon>
        <taxon>Mammalia</taxon>
        <taxon>Eutheria</taxon>
        <taxon>Laurasiatheria</taxon>
        <taxon>Eulipotyphla</taxon>
        <taxon>Talpidae</taxon>
        <taxon>Galemys</taxon>
    </lineage>
</organism>
<sequence length="173" mass="19099">HEPTGCLQCGWIHKHTLHQLARGLTGIVPANSSFHSVLHDTYHVMAHFCSILPTEVAFATMGSITFSPSWPQDAPRLNDSDVYTNSIGAIMSLKANQKNYSNYQLSSFTYKEISIQILVSSAHSCAVPSPRPKNRCYSKTSKSNNPIICTTDVDCGQCSEIHKSNPNFIPIVF</sequence>
<protein>
    <submittedName>
        <fullName evidence="1">Uncharacterized protein</fullName>
    </submittedName>
</protein>
<dbReference type="InterPro" id="IPR036927">
    <property type="entry name" value="Cyt_c_oxase-like_su1_sf"/>
</dbReference>
<dbReference type="Proteomes" id="UP000700334">
    <property type="component" value="Unassembled WGS sequence"/>
</dbReference>
<proteinExistence type="predicted"/>
<name>A0A8J6A577_GALPY</name>
<keyword evidence="2" id="KW-1185">Reference proteome</keyword>